<evidence type="ECO:0000313" key="1">
    <source>
        <dbReference type="EMBL" id="MBA0811505.1"/>
    </source>
</evidence>
<gene>
    <name evidence="1" type="ORF">Gohar_003398</name>
</gene>
<sequence length="120" mass="13415">MSSAEKMKIELAKVRDEFKMSESDCGSARVQASMYYFTMLLGLGCECQIQNGLRYGCDIGILGMTIVPVFTDLCPMGDTLEEEEVVEVSPKNRLGFILFGSVEAWSQGYCRFEELLELVS</sequence>
<keyword evidence="2" id="KW-1185">Reference proteome</keyword>
<name>A0A7J9HRJ4_9ROSI</name>
<proteinExistence type="predicted"/>
<comment type="caution">
    <text evidence="1">The sequence shown here is derived from an EMBL/GenBank/DDBJ whole genome shotgun (WGS) entry which is preliminary data.</text>
</comment>
<dbReference type="Proteomes" id="UP000593560">
    <property type="component" value="Unassembled WGS sequence"/>
</dbReference>
<dbReference type="PANTHER" id="PTHR47546">
    <property type="entry name" value="S15/NS1, RNA-BINDING PROTEIN"/>
    <property type="match status" value="1"/>
</dbReference>
<organism evidence="1 2">
    <name type="scientific">Gossypium harknessii</name>
    <dbReference type="NCBI Taxonomy" id="34285"/>
    <lineage>
        <taxon>Eukaryota</taxon>
        <taxon>Viridiplantae</taxon>
        <taxon>Streptophyta</taxon>
        <taxon>Embryophyta</taxon>
        <taxon>Tracheophyta</taxon>
        <taxon>Spermatophyta</taxon>
        <taxon>Magnoliopsida</taxon>
        <taxon>eudicotyledons</taxon>
        <taxon>Gunneridae</taxon>
        <taxon>Pentapetalae</taxon>
        <taxon>rosids</taxon>
        <taxon>malvids</taxon>
        <taxon>Malvales</taxon>
        <taxon>Malvaceae</taxon>
        <taxon>Malvoideae</taxon>
        <taxon>Gossypium</taxon>
    </lineage>
</organism>
<dbReference type="AlphaFoldDB" id="A0A7J9HRJ4"/>
<dbReference type="EMBL" id="JABFAD010000010">
    <property type="protein sequence ID" value="MBA0811505.1"/>
    <property type="molecule type" value="Genomic_DNA"/>
</dbReference>
<dbReference type="OrthoDB" id="441444at2759"/>
<accession>A0A7J9HRJ4</accession>
<reference evidence="1 2" key="1">
    <citation type="journal article" date="2019" name="Genome Biol. Evol.">
        <title>Insights into the evolution of the New World diploid cottons (Gossypium, subgenus Houzingenia) based on genome sequencing.</title>
        <authorList>
            <person name="Grover C.E."/>
            <person name="Arick M.A. 2nd"/>
            <person name="Thrash A."/>
            <person name="Conover J.L."/>
            <person name="Sanders W.S."/>
            <person name="Peterson D.G."/>
            <person name="Frelichowski J.E."/>
            <person name="Scheffler J.A."/>
            <person name="Scheffler B.E."/>
            <person name="Wendel J.F."/>
        </authorList>
    </citation>
    <scope>NUCLEOTIDE SEQUENCE [LARGE SCALE GENOMIC DNA]</scope>
    <source>
        <strain evidence="1">0</strain>
        <tissue evidence="1">Leaf</tissue>
    </source>
</reference>
<protein>
    <submittedName>
        <fullName evidence="1">Uncharacterized protein</fullName>
    </submittedName>
</protein>
<dbReference type="PANTHER" id="PTHR47546:SF3">
    <property type="entry name" value="30S RIBOSOMAL PROTEIN S15, CHLOROPLASTIC"/>
    <property type="match status" value="1"/>
</dbReference>
<evidence type="ECO:0000313" key="2">
    <source>
        <dbReference type="Proteomes" id="UP000593560"/>
    </source>
</evidence>